<reference evidence="1 2" key="1">
    <citation type="submission" date="2021-01" db="EMBL/GenBank/DDBJ databases">
        <title>Whole genome shotgun sequence of Actinoplanes humidus NBRC 14915.</title>
        <authorList>
            <person name="Komaki H."/>
            <person name="Tamura T."/>
        </authorList>
    </citation>
    <scope>NUCLEOTIDE SEQUENCE [LARGE SCALE GENOMIC DNA]</scope>
    <source>
        <strain evidence="1 2">NBRC 14915</strain>
    </source>
</reference>
<dbReference type="EMBL" id="BOMN01000154">
    <property type="protein sequence ID" value="GIE26839.1"/>
    <property type="molecule type" value="Genomic_DNA"/>
</dbReference>
<protein>
    <submittedName>
        <fullName evidence="1">Uncharacterized protein</fullName>
    </submittedName>
</protein>
<keyword evidence="2" id="KW-1185">Reference proteome</keyword>
<sequence length="89" mass="9286">MNRLSTSMDLPLARSVDPFAGTVVTATETGQLPEAGQARAPDSSARHRYWMAGRMLSATRGVAASAGSAHPVSIVVHLCRPASAPGKDR</sequence>
<name>A0ABQ4A7K5_9ACTN</name>
<evidence type="ECO:0000313" key="1">
    <source>
        <dbReference type="EMBL" id="GIE26839.1"/>
    </source>
</evidence>
<accession>A0ABQ4A7K5</accession>
<organism evidence="1 2">
    <name type="scientific">Winogradskya humida</name>
    <dbReference type="NCBI Taxonomy" id="113566"/>
    <lineage>
        <taxon>Bacteria</taxon>
        <taxon>Bacillati</taxon>
        <taxon>Actinomycetota</taxon>
        <taxon>Actinomycetes</taxon>
        <taxon>Micromonosporales</taxon>
        <taxon>Micromonosporaceae</taxon>
        <taxon>Winogradskya</taxon>
    </lineage>
</organism>
<comment type="caution">
    <text evidence="1">The sequence shown here is derived from an EMBL/GenBank/DDBJ whole genome shotgun (WGS) entry which is preliminary data.</text>
</comment>
<proteinExistence type="predicted"/>
<dbReference type="Proteomes" id="UP000603200">
    <property type="component" value="Unassembled WGS sequence"/>
</dbReference>
<gene>
    <name evidence="1" type="ORF">Ahu01nite_099410</name>
</gene>
<evidence type="ECO:0000313" key="2">
    <source>
        <dbReference type="Proteomes" id="UP000603200"/>
    </source>
</evidence>